<protein>
    <recommendedName>
        <fullName evidence="2">HEAT repeat domain-containing protein</fullName>
    </recommendedName>
</protein>
<dbReference type="Gene3D" id="1.25.10.10">
    <property type="entry name" value="Leucine-rich Repeat Variant"/>
    <property type="match status" value="1"/>
</dbReference>
<accession>X0W4Y7</accession>
<dbReference type="EMBL" id="BARS01032101">
    <property type="protein sequence ID" value="GAG25605.1"/>
    <property type="molecule type" value="Genomic_DNA"/>
</dbReference>
<dbReference type="InterPro" id="IPR011989">
    <property type="entry name" value="ARM-like"/>
</dbReference>
<evidence type="ECO:0000313" key="1">
    <source>
        <dbReference type="EMBL" id="GAG25605.1"/>
    </source>
</evidence>
<name>X0W4Y7_9ZZZZ</name>
<dbReference type="AlphaFoldDB" id="X0W4Y7"/>
<reference evidence="1" key="1">
    <citation type="journal article" date="2014" name="Front. Microbiol.">
        <title>High frequency of phylogenetically diverse reductive dehalogenase-homologous genes in deep subseafloor sedimentary metagenomes.</title>
        <authorList>
            <person name="Kawai M."/>
            <person name="Futagami T."/>
            <person name="Toyoda A."/>
            <person name="Takaki Y."/>
            <person name="Nishi S."/>
            <person name="Hori S."/>
            <person name="Arai W."/>
            <person name="Tsubouchi T."/>
            <person name="Morono Y."/>
            <person name="Uchiyama I."/>
            <person name="Ito T."/>
            <person name="Fujiyama A."/>
            <person name="Inagaki F."/>
            <person name="Takami H."/>
        </authorList>
    </citation>
    <scope>NUCLEOTIDE SEQUENCE</scope>
    <source>
        <strain evidence="1">Expedition CK06-06</strain>
    </source>
</reference>
<sequence length="250" mass="27534">MRKSFLGVVFPLLIAVGLGAQDTQILLDTFKSNFKKAEELSVKLRILQDSIKAGSHDMGSMYHLAVDYVVDNSSLLDTESLMKEIALLAVQQVKEAGYDAAKYSLWRLFRNNSDTTLRVSILNSLGVIAQRDSRIIKGIIEWLSSQNFMLGGKTNPDNQVVAEAVKTLGTLKDSSAFHALFTTMELKYSKQITSLAKQALLSLEGELKANLMGVIRNGTISDKVAALRMVVQNDKLEDNHKAEAAELALE</sequence>
<dbReference type="InterPro" id="IPR016024">
    <property type="entry name" value="ARM-type_fold"/>
</dbReference>
<evidence type="ECO:0008006" key="2">
    <source>
        <dbReference type="Google" id="ProtNLM"/>
    </source>
</evidence>
<proteinExistence type="predicted"/>
<organism evidence="1">
    <name type="scientific">marine sediment metagenome</name>
    <dbReference type="NCBI Taxonomy" id="412755"/>
    <lineage>
        <taxon>unclassified sequences</taxon>
        <taxon>metagenomes</taxon>
        <taxon>ecological metagenomes</taxon>
    </lineage>
</organism>
<dbReference type="SUPFAM" id="SSF48371">
    <property type="entry name" value="ARM repeat"/>
    <property type="match status" value="1"/>
</dbReference>
<gene>
    <name evidence="1" type="ORF">S01H1_49864</name>
</gene>
<comment type="caution">
    <text evidence="1">The sequence shown here is derived from an EMBL/GenBank/DDBJ whole genome shotgun (WGS) entry which is preliminary data.</text>
</comment>
<feature type="non-terminal residue" evidence="1">
    <location>
        <position position="250"/>
    </location>
</feature>